<dbReference type="STRING" id="1715989.NITINOP_1419"/>
<reference evidence="2" key="1">
    <citation type="submission" date="2015-09" db="EMBL/GenBank/DDBJ databases">
        <authorList>
            <person name="Daims H."/>
        </authorList>
    </citation>
    <scope>NUCLEOTIDE SEQUENCE [LARGE SCALE GENOMIC DNA]</scope>
</reference>
<name>A0A0S4KTA0_9BACT</name>
<protein>
    <submittedName>
        <fullName evidence="1">Uncharacterized protein</fullName>
    </submittedName>
</protein>
<keyword evidence="2" id="KW-1185">Reference proteome</keyword>
<dbReference type="EMBL" id="LN885086">
    <property type="protein sequence ID" value="CUQ66394.1"/>
    <property type="molecule type" value="Genomic_DNA"/>
</dbReference>
<gene>
    <name evidence="1" type="ORF">NITINOP_1419</name>
</gene>
<dbReference type="KEGG" id="nio:NITINOP_1419"/>
<evidence type="ECO:0000313" key="2">
    <source>
        <dbReference type="Proteomes" id="UP000066284"/>
    </source>
</evidence>
<organism evidence="1 2">
    <name type="scientific">Candidatus Nitrospira inopinata</name>
    <dbReference type="NCBI Taxonomy" id="1715989"/>
    <lineage>
        <taxon>Bacteria</taxon>
        <taxon>Pseudomonadati</taxon>
        <taxon>Nitrospirota</taxon>
        <taxon>Nitrospiria</taxon>
        <taxon>Nitrospirales</taxon>
        <taxon>Nitrospiraceae</taxon>
        <taxon>Nitrospira</taxon>
    </lineage>
</organism>
<dbReference type="AlphaFoldDB" id="A0A0S4KTA0"/>
<sequence>MGGATSGGAALVNHAAFSATPDIIAGDISHRMQVIKPGCDPIALFVGHTDVMCEVVGTFQR</sequence>
<proteinExistence type="predicted"/>
<evidence type="ECO:0000313" key="1">
    <source>
        <dbReference type="EMBL" id="CUQ66394.1"/>
    </source>
</evidence>
<dbReference type="Proteomes" id="UP000066284">
    <property type="component" value="Chromosome 1"/>
</dbReference>
<accession>A0A0S4KTA0</accession>